<dbReference type="EMBL" id="NHRY01000276">
    <property type="protein sequence ID" value="PPQ25885.1"/>
    <property type="molecule type" value="Genomic_DNA"/>
</dbReference>
<dbReference type="Pfam" id="PF03241">
    <property type="entry name" value="HpaB"/>
    <property type="match status" value="1"/>
</dbReference>
<gene>
    <name evidence="7" type="ORF">CCS01_31430</name>
</gene>
<protein>
    <submittedName>
        <fullName evidence="7">4-hydroxyphenylacetate 3-monooxygenase, oxygenase component</fullName>
    </submittedName>
</protein>
<keyword evidence="2 4" id="KW-0274">FAD</keyword>
<evidence type="ECO:0000313" key="8">
    <source>
        <dbReference type="Proteomes" id="UP000239724"/>
    </source>
</evidence>
<evidence type="ECO:0000256" key="3">
    <source>
        <dbReference type="ARBA" id="ARBA00023002"/>
    </source>
</evidence>
<dbReference type="GO" id="GO:0016712">
    <property type="term" value="F:oxidoreductase activity, acting on paired donors, with incorporation or reduction of molecular oxygen, reduced flavin or flavoprotein as one donor, and incorporation of one atom of oxygen"/>
    <property type="evidence" value="ECO:0007669"/>
    <property type="project" value="InterPro"/>
</dbReference>
<feature type="domain" description="HpaB/PvcC/4-BUDH N-terminal" evidence="6">
    <location>
        <begin position="6"/>
        <end position="274"/>
    </location>
</feature>
<dbReference type="Gene3D" id="1.20.140.10">
    <property type="entry name" value="Butyryl-CoA Dehydrogenase, subunit A, domain 3"/>
    <property type="match status" value="1"/>
</dbReference>
<dbReference type="InterPro" id="IPR036250">
    <property type="entry name" value="AcylCo_DH-like_C"/>
</dbReference>
<dbReference type="GO" id="GO:0010124">
    <property type="term" value="P:phenylacetate catabolic process"/>
    <property type="evidence" value="ECO:0007669"/>
    <property type="project" value="InterPro"/>
</dbReference>
<evidence type="ECO:0000256" key="2">
    <source>
        <dbReference type="ARBA" id="ARBA00022827"/>
    </source>
</evidence>
<dbReference type="AlphaFoldDB" id="A0A2S6MU48"/>
<dbReference type="Proteomes" id="UP000239724">
    <property type="component" value="Unassembled WGS sequence"/>
</dbReference>
<comment type="caution">
    <text evidence="7">The sequence shown here is derived from an EMBL/GenBank/DDBJ whole genome shotgun (WGS) entry which is preliminary data.</text>
</comment>
<dbReference type="InterPro" id="IPR046373">
    <property type="entry name" value="Acyl-CoA_Oxase/DH_mid-dom_sf"/>
</dbReference>
<dbReference type="InterPro" id="IPR024674">
    <property type="entry name" value="HpaB/PvcC/4-BUDH_N"/>
</dbReference>
<dbReference type="InterPro" id="IPR009100">
    <property type="entry name" value="AcylCoA_DH/oxidase_NM_dom_sf"/>
</dbReference>
<feature type="binding site" evidence="4">
    <location>
        <position position="192"/>
    </location>
    <ligand>
        <name>FAD</name>
        <dbReference type="ChEBI" id="CHEBI:57692"/>
    </ligand>
</feature>
<dbReference type="RefSeq" id="WP_104523209.1">
    <property type="nucleotide sequence ID" value="NZ_NHRY01000276.1"/>
</dbReference>
<dbReference type="GO" id="GO:0016627">
    <property type="term" value="F:oxidoreductase activity, acting on the CH-CH group of donors"/>
    <property type="evidence" value="ECO:0007669"/>
    <property type="project" value="InterPro"/>
</dbReference>
<dbReference type="PIRSF" id="PIRSF000331">
    <property type="entry name" value="HpaA_HpaB"/>
    <property type="match status" value="1"/>
</dbReference>
<name>A0A2S6MU48_RHOGL</name>
<proteinExistence type="predicted"/>
<dbReference type="Gene3D" id="2.40.110.10">
    <property type="entry name" value="Butyryl-CoA Dehydrogenase, subunit A, domain 2"/>
    <property type="match status" value="1"/>
</dbReference>
<dbReference type="InterPro" id="IPR024719">
    <property type="entry name" value="HpaB/PvcC/4-BUDH_C"/>
</dbReference>
<dbReference type="InterPro" id="IPR004925">
    <property type="entry name" value="HpaB/PvcC/4-BUDH"/>
</dbReference>
<feature type="domain" description="HpaB/PvcC/4-BUDH C-terminal" evidence="5">
    <location>
        <begin position="283"/>
        <end position="479"/>
    </location>
</feature>
<dbReference type="NCBIfam" id="TIGR02309">
    <property type="entry name" value="HpaB-1"/>
    <property type="match status" value="1"/>
</dbReference>
<keyword evidence="7" id="KW-0503">Monooxygenase</keyword>
<evidence type="ECO:0000259" key="6">
    <source>
        <dbReference type="Pfam" id="PF11794"/>
    </source>
</evidence>
<dbReference type="Pfam" id="PF11794">
    <property type="entry name" value="HpaB_N"/>
    <property type="match status" value="1"/>
</dbReference>
<organism evidence="7 8">
    <name type="scientific">Rhodopila globiformis</name>
    <name type="common">Rhodopseudomonas globiformis</name>
    <dbReference type="NCBI Taxonomy" id="1071"/>
    <lineage>
        <taxon>Bacteria</taxon>
        <taxon>Pseudomonadati</taxon>
        <taxon>Pseudomonadota</taxon>
        <taxon>Alphaproteobacteria</taxon>
        <taxon>Acetobacterales</taxon>
        <taxon>Acetobacteraceae</taxon>
        <taxon>Rhodopila</taxon>
    </lineage>
</organism>
<dbReference type="PANTHER" id="PTHR36117:SF3">
    <property type="entry name" value="4-HYDROXYPHENYLACETATE 3-MONOOXYGENASE-RELATED"/>
    <property type="match status" value="1"/>
</dbReference>
<reference evidence="7 8" key="1">
    <citation type="journal article" date="2018" name="Arch. Microbiol.">
        <title>New insights into the metabolic potential of the phototrophic purple bacterium Rhodopila globiformis DSM 161(T) from its draft genome sequence and evidence for a vanadium-dependent nitrogenase.</title>
        <authorList>
            <person name="Imhoff J.F."/>
            <person name="Rahn T."/>
            <person name="Kunzel S."/>
            <person name="Neulinger S.C."/>
        </authorList>
    </citation>
    <scope>NUCLEOTIDE SEQUENCE [LARGE SCALE GENOMIC DNA]</scope>
    <source>
        <strain evidence="7 8">DSM 161</strain>
    </source>
</reference>
<evidence type="ECO:0000256" key="1">
    <source>
        <dbReference type="ARBA" id="ARBA00022630"/>
    </source>
</evidence>
<dbReference type="SUPFAM" id="SSF56645">
    <property type="entry name" value="Acyl-CoA dehydrogenase NM domain-like"/>
    <property type="match status" value="1"/>
</dbReference>
<dbReference type="PANTHER" id="PTHR36117">
    <property type="entry name" value="4-HYDROXYPHENYLACETATE 3-MONOOXYGENASE-RELATED"/>
    <property type="match status" value="1"/>
</dbReference>
<dbReference type="SUPFAM" id="SSF47203">
    <property type="entry name" value="Acyl-CoA dehydrogenase C-terminal domain-like"/>
    <property type="match status" value="1"/>
</dbReference>
<feature type="binding site" evidence="4">
    <location>
        <begin position="155"/>
        <end position="158"/>
    </location>
    <ligand>
        <name>FAD</name>
        <dbReference type="ChEBI" id="CHEBI:57692"/>
    </ligand>
</feature>
<keyword evidence="1" id="KW-0285">Flavoprotein</keyword>
<evidence type="ECO:0000256" key="4">
    <source>
        <dbReference type="PIRSR" id="PIRSR000331-2"/>
    </source>
</evidence>
<evidence type="ECO:0000259" key="5">
    <source>
        <dbReference type="Pfam" id="PF03241"/>
    </source>
</evidence>
<dbReference type="OrthoDB" id="7233724at2"/>
<evidence type="ECO:0000313" key="7">
    <source>
        <dbReference type="EMBL" id="PPQ25885.1"/>
    </source>
</evidence>
<dbReference type="InterPro" id="IPR012687">
    <property type="entry name" value="HpaB_Deino-type"/>
</dbReference>
<dbReference type="GO" id="GO:0050660">
    <property type="term" value="F:flavin adenine dinucleotide binding"/>
    <property type="evidence" value="ECO:0007669"/>
    <property type="project" value="InterPro"/>
</dbReference>
<feature type="binding site" evidence="4">
    <location>
        <begin position="149"/>
        <end position="151"/>
    </location>
    <ligand>
        <name>FAD</name>
        <dbReference type="ChEBI" id="CHEBI:57692"/>
    </ligand>
</feature>
<dbReference type="Gene3D" id="1.10.3140.10">
    <property type="entry name" value="4-hydroxybutyryl-coa dehydratase, domain 1"/>
    <property type="match status" value="1"/>
</dbReference>
<sequence>MPARNGTQYLAGLRQRKTEVWLRGERVADVTTHSGLANGARAIASLYDLQTDPAQRAAMTFTCPDTGDTLGLSFIIPRTQDDLVRRREMMLRWARTTCGMMGRSPDFMNVTFACWAGSADYFGRGRPEFAENMRRYYRYIAENDLTLTHALINLQRSRNVSGMFNLQEGTALQVVKETSAGLVVRGARVLATLGPLADEIAVYAPRLAQHLDHYSPFALSFAIPCDTPGLRFLCRDSFDQGKSHFDHPLGSRFEEMDSIVFFDDVLVPWERVFIHGDVGLLNNTAAVTHSSAHSAHQGCAKNLAKCELVLGVALLMTETLGNGHLPHAEERIGELVMYTELMRACMRAAEADAEPDEWGVMCPSQLPAETTRNLFMTAYPRMVEILQLLGSSSLMILPTQADFATPLRGDIEQYLATDGSTALDRVKLFHLAWDIACSSFGSRQVLYERFFASDPLTRARALAGMFPKKVVTDRVLDFLGRA</sequence>
<keyword evidence="8" id="KW-1185">Reference proteome</keyword>
<accession>A0A2S6MU48</accession>
<keyword evidence="3" id="KW-0560">Oxidoreductase</keyword>